<reference evidence="3 4" key="1">
    <citation type="submission" date="2024-04" db="EMBL/GenBank/DDBJ databases">
        <authorList>
            <person name="Wu Y.S."/>
            <person name="Zhang L."/>
        </authorList>
    </citation>
    <scope>NUCLEOTIDE SEQUENCE [LARGE SCALE GENOMIC DNA]</scope>
    <source>
        <strain evidence="3 4">KG-01</strain>
    </source>
</reference>
<dbReference type="Proteomes" id="UP001398420">
    <property type="component" value="Unassembled WGS sequence"/>
</dbReference>
<sequence length="245" mass="28307">MNSYGRFAEVYDQLMEDIPYDQYVEWITKHAPATTHSKLLDVGCGTGIMLSMLLQSGYEAAGLDLSEEMLMMANTRLQTQGQQALLVCQSMDELDGFVDLDVVCIPIDSINYLQEWSQVKETLKRIYESLRKGGQLFFDVHSLYKMDTIFMNGPFTYDDGEVTYIWHTEALETPHTVEHDMTFFVEVEEDLFERFDEQHIQRSFAVDDYVQLLQEIGFTNIHVTADFSEQAPTAESERIFFHAVK</sequence>
<evidence type="ECO:0000313" key="4">
    <source>
        <dbReference type="Proteomes" id="UP001398420"/>
    </source>
</evidence>
<accession>A0ABU9LHL2</accession>
<dbReference type="InterPro" id="IPR041698">
    <property type="entry name" value="Methyltransf_25"/>
</dbReference>
<organism evidence="3 4">
    <name type="scientific">Kurthia gibsonii</name>
    <dbReference type="NCBI Taxonomy" id="33946"/>
    <lineage>
        <taxon>Bacteria</taxon>
        <taxon>Bacillati</taxon>
        <taxon>Bacillota</taxon>
        <taxon>Bacilli</taxon>
        <taxon>Bacillales</taxon>
        <taxon>Caryophanaceae</taxon>
        <taxon>Kurthia</taxon>
    </lineage>
</organism>
<keyword evidence="1 3" id="KW-0808">Transferase</keyword>
<evidence type="ECO:0000259" key="2">
    <source>
        <dbReference type="Pfam" id="PF13649"/>
    </source>
</evidence>
<dbReference type="Gene3D" id="2.20.25.110">
    <property type="entry name" value="S-adenosyl-L-methionine-dependent methyltransferases"/>
    <property type="match status" value="1"/>
</dbReference>
<comment type="caution">
    <text evidence="3">The sequence shown here is derived from an EMBL/GenBank/DDBJ whole genome shotgun (WGS) entry which is preliminary data.</text>
</comment>
<dbReference type="RefSeq" id="WP_342302630.1">
    <property type="nucleotide sequence ID" value="NZ_JBCEWA010000002.1"/>
</dbReference>
<dbReference type="GO" id="GO:0032259">
    <property type="term" value="P:methylation"/>
    <property type="evidence" value="ECO:0007669"/>
    <property type="project" value="UniProtKB-KW"/>
</dbReference>
<evidence type="ECO:0000313" key="3">
    <source>
        <dbReference type="EMBL" id="MEL5987273.1"/>
    </source>
</evidence>
<gene>
    <name evidence="3" type="ORF">AAF454_02390</name>
</gene>
<dbReference type="SUPFAM" id="SSF53335">
    <property type="entry name" value="S-adenosyl-L-methionine-dependent methyltransferases"/>
    <property type="match status" value="1"/>
</dbReference>
<dbReference type="EMBL" id="JBCEWA010000002">
    <property type="protein sequence ID" value="MEL5987273.1"/>
    <property type="molecule type" value="Genomic_DNA"/>
</dbReference>
<protein>
    <submittedName>
        <fullName evidence="3">Class I SAM-dependent methyltransferase</fullName>
        <ecNumber evidence="3">2.1.1.-</ecNumber>
    </submittedName>
</protein>
<dbReference type="PANTHER" id="PTHR43861">
    <property type="entry name" value="TRANS-ACONITATE 2-METHYLTRANSFERASE-RELATED"/>
    <property type="match status" value="1"/>
</dbReference>
<keyword evidence="3" id="KW-0489">Methyltransferase</keyword>
<feature type="domain" description="Methyltransferase" evidence="2">
    <location>
        <begin position="40"/>
        <end position="134"/>
    </location>
</feature>
<keyword evidence="4" id="KW-1185">Reference proteome</keyword>
<dbReference type="Pfam" id="PF13649">
    <property type="entry name" value="Methyltransf_25"/>
    <property type="match status" value="1"/>
</dbReference>
<dbReference type="Gene3D" id="3.40.50.150">
    <property type="entry name" value="Vaccinia Virus protein VP39"/>
    <property type="match status" value="1"/>
</dbReference>
<name>A0ABU9LHL2_9BACL</name>
<evidence type="ECO:0000256" key="1">
    <source>
        <dbReference type="ARBA" id="ARBA00022679"/>
    </source>
</evidence>
<dbReference type="InterPro" id="IPR029063">
    <property type="entry name" value="SAM-dependent_MTases_sf"/>
</dbReference>
<dbReference type="CDD" id="cd02440">
    <property type="entry name" value="AdoMet_MTases"/>
    <property type="match status" value="1"/>
</dbReference>
<dbReference type="GO" id="GO:0008168">
    <property type="term" value="F:methyltransferase activity"/>
    <property type="evidence" value="ECO:0007669"/>
    <property type="project" value="UniProtKB-KW"/>
</dbReference>
<dbReference type="EC" id="2.1.1.-" evidence="3"/>
<proteinExistence type="predicted"/>